<organism evidence="3 4">
    <name type="scientific">Paraburkholderia susongensis</name>
    <dbReference type="NCBI Taxonomy" id="1515439"/>
    <lineage>
        <taxon>Bacteria</taxon>
        <taxon>Pseudomonadati</taxon>
        <taxon>Pseudomonadota</taxon>
        <taxon>Betaproteobacteria</taxon>
        <taxon>Burkholderiales</taxon>
        <taxon>Burkholderiaceae</taxon>
        <taxon>Paraburkholderia</taxon>
    </lineage>
</organism>
<accession>A0A1X7I590</accession>
<feature type="domain" description="Terminase large subunit-like ATPase" evidence="1">
    <location>
        <begin position="59"/>
        <end position="238"/>
    </location>
</feature>
<dbReference type="Pfam" id="PF20441">
    <property type="entry name" value="TerL_nuclease"/>
    <property type="match status" value="1"/>
</dbReference>
<dbReference type="AlphaFoldDB" id="A0A1X7I590"/>
<dbReference type="GO" id="GO:0004519">
    <property type="term" value="F:endonuclease activity"/>
    <property type="evidence" value="ECO:0007669"/>
    <property type="project" value="InterPro"/>
</dbReference>
<dbReference type="EMBL" id="FXAT01000001">
    <property type="protein sequence ID" value="SMG09616.1"/>
    <property type="molecule type" value="Genomic_DNA"/>
</dbReference>
<name>A0A1X7I590_9BURK</name>
<evidence type="ECO:0000259" key="1">
    <source>
        <dbReference type="Pfam" id="PF03354"/>
    </source>
</evidence>
<dbReference type="STRING" id="1515439.SAMN06265784_101332"/>
<dbReference type="InterPro" id="IPR005021">
    <property type="entry name" value="Terminase_largesu-like"/>
</dbReference>
<dbReference type="PANTHER" id="PTHR41287:SF1">
    <property type="entry name" value="PROTEIN YMFN"/>
    <property type="match status" value="1"/>
</dbReference>
<keyword evidence="4" id="KW-1185">Reference proteome</keyword>
<reference evidence="4" key="1">
    <citation type="submission" date="2017-04" db="EMBL/GenBank/DDBJ databases">
        <authorList>
            <person name="Varghese N."/>
            <person name="Submissions S."/>
        </authorList>
    </citation>
    <scope>NUCLEOTIDE SEQUENCE [LARGE SCALE GENOMIC DNA]</scope>
    <source>
        <strain evidence="4">LMG 29540</strain>
    </source>
</reference>
<proteinExistence type="predicted"/>
<dbReference type="InterPro" id="IPR046462">
    <property type="entry name" value="TerL_nuclease"/>
</dbReference>
<dbReference type="Proteomes" id="UP000193228">
    <property type="component" value="Unassembled WGS sequence"/>
</dbReference>
<evidence type="ECO:0000313" key="4">
    <source>
        <dbReference type="Proteomes" id="UP000193228"/>
    </source>
</evidence>
<feature type="domain" description="Terminase large subunit-like endonuclease" evidence="2">
    <location>
        <begin position="247"/>
        <end position="536"/>
    </location>
</feature>
<dbReference type="Gene3D" id="3.40.50.300">
    <property type="entry name" value="P-loop containing nucleotide triphosphate hydrolases"/>
    <property type="match status" value="1"/>
</dbReference>
<protein>
    <submittedName>
        <fullName evidence="3">Phage terminase-like protein, large subunit, contains N-terminal HTH domain</fullName>
    </submittedName>
</protein>
<dbReference type="InterPro" id="IPR027417">
    <property type="entry name" value="P-loop_NTPase"/>
</dbReference>
<dbReference type="InterPro" id="IPR046461">
    <property type="entry name" value="TerL_ATPase"/>
</dbReference>
<gene>
    <name evidence="3" type="ORF">SAMN06265784_101332</name>
</gene>
<evidence type="ECO:0000313" key="3">
    <source>
        <dbReference type="EMBL" id="SMG09616.1"/>
    </source>
</evidence>
<sequence length="547" mass="62048">MTGEFEYRAVLRHYQDLRRGWKRGLVFRPDYAWHCIDHIQSHFVHVAGPKAGQLLLLDEWQLFWTAVLIGWRHADTHLRRFRTGYEEVARKNGKSTWKAGQADYLFLMDREPGPQTYVVATTRAQAMNVFKPALVNYVRRASRSPRLRRMLKIAEGRNQERISTRTGVFEPLPAANALALDGLNPSLVVVEEFHAHPTREVWDVMTSAVGGRAQPLVSAITTAGYILDGICVEIRKYLISVLRGQLVDDSFFGYIYTIDEGDDPFDERVWRKANPGLGTAKFVEAMRATARRAKVFPSARANFLTKDLNVWVNSALSWFELSVWDKGGRAFDREQLHGRRCFGALDMSSTRDLTTFVLLFPPDEGDGSDDDEGEWFLLVRVFVPRAKLEEQLENDMAPYADWEAQGWLTVTEGNVTDYSAVREAIVDDCAPFDVVEFAYDKWNCMQLATELLELGVPMVEVPQNMAGLSPGAKLLERIVYGKRLRHGGNPVLRWCAGNVTLYIDSNENIKPNKKRSGGRIDPIVATCMAATRALVHRPEPEAEIHFL</sequence>
<evidence type="ECO:0000259" key="2">
    <source>
        <dbReference type="Pfam" id="PF20441"/>
    </source>
</evidence>
<dbReference type="RefSeq" id="WP_244195900.1">
    <property type="nucleotide sequence ID" value="NZ_FXAT01000001.1"/>
</dbReference>
<dbReference type="PANTHER" id="PTHR41287">
    <property type="match status" value="1"/>
</dbReference>
<dbReference type="Pfam" id="PF03354">
    <property type="entry name" value="TerL_ATPase"/>
    <property type="match status" value="1"/>
</dbReference>